<dbReference type="Proteomes" id="UP000654922">
    <property type="component" value="Unassembled WGS sequence"/>
</dbReference>
<dbReference type="EMBL" id="JACBAE010001104">
    <property type="protein sequence ID" value="KAF7173070.1"/>
    <property type="molecule type" value="Genomic_DNA"/>
</dbReference>
<gene>
    <name evidence="1" type="ORF">CNMCM5623_005327</name>
    <name evidence="2" type="ORF">CNMCM7691_003150</name>
</gene>
<accession>A0A8H6VA58</accession>
<evidence type="ECO:0000313" key="3">
    <source>
        <dbReference type="Proteomes" id="UP000641853"/>
    </source>
</evidence>
<comment type="caution">
    <text evidence="2">The sequence shown here is derived from an EMBL/GenBank/DDBJ whole genome shotgun (WGS) entry which is preliminary data.</text>
</comment>
<organism evidence="2 3">
    <name type="scientific">Aspergillus felis</name>
    <dbReference type="NCBI Taxonomy" id="1287682"/>
    <lineage>
        <taxon>Eukaryota</taxon>
        <taxon>Fungi</taxon>
        <taxon>Dikarya</taxon>
        <taxon>Ascomycota</taxon>
        <taxon>Pezizomycotina</taxon>
        <taxon>Eurotiomycetes</taxon>
        <taxon>Eurotiomycetidae</taxon>
        <taxon>Eurotiales</taxon>
        <taxon>Aspergillaceae</taxon>
        <taxon>Aspergillus</taxon>
        <taxon>Aspergillus subgen. Fumigati</taxon>
    </lineage>
</organism>
<sequence length="210" mass="24075">MSIKHARAYLFINKAKPSKVLQADDQNVVFKLEDHQWHFSSEQAVVLRRYSPGKYIFQIGSSYLTDSGLLELKPNVATPPAKYLWSLSNEDHNGYRKISNVSTGNYLKYLSGNLVETAPITAGNIFSWKLILLPTLRELEAGADSEDDSSSDSDSDSDTDWEEIARYIFKEGLKMMKTAASHEWFDMDEETRNDYVRLWKKMGRKKGVYD</sequence>
<name>A0A8H6VA58_9EURO</name>
<evidence type="ECO:0000313" key="1">
    <source>
        <dbReference type="EMBL" id="KAF7173070.1"/>
    </source>
</evidence>
<proteinExistence type="predicted"/>
<dbReference type="EMBL" id="JACBAG010001736">
    <property type="protein sequence ID" value="KAF7183237.1"/>
    <property type="molecule type" value="Genomic_DNA"/>
</dbReference>
<dbReference type="Proteomes" id="UP000641853">
    <property type="component" value="Unassembled WGS sequence"/>
</dbReference>
<evidence type="ECO:0000313" key="2">
    <source>
        <dbReference type="EMBL" id="KAF7183237.1"/>
    </source>
</evidence>
<protein>
    <submittedName>
        <fullName evidence="2">Uncharacterized protein</fullName>
    </submittedName>
</protein>
<dbReference type="AlphaFoldDB" id="A0A8H6VA58"/>
<keyword evidence="3" id="KW-1185">Reference proteome</keyword>
<reference evidence="2" key="1">
    <citation type="submission" date="2020-06" db="EMBL/GenBank/DDBJ databases">
        <title>Draft genome sequences of strains closely related to Aspergillus parafelis and Aspergillus hiratsukae.</title>
        <authorList>
            <person name="Dos Santos R.A.C."/>
            <person name="Rivero-Menendez O."/>
            <person name="Steenwyk J.L."/>
            <person name="Mead M.E."/>
            <person name="Goldman G.H."/>
            <person name="Alastruey-Izquierdo A."/>
            <person name="Rokas A."/>
        </authorList>
    </citation>
    <scope>NUCLEOTIDE SEQUENCE</scope>
    <source>
        <strain evidence="1">CNM-CM5623</strain>
        <strain evidence="2">CNM-CM7691</strain>
    </source>
</reference>